<dbReference type="OrthoDB" id="9786540at2"/>
<proteinExistence type="predicted"/>
<gene>
    <name evidence="1" type="ORF">TVD_04550</name>
</gene>
<dbReference type="RefSeq" id="WP_018176363.1">
    <property type="nucleotide sequence ID" value="NZ_CP011367.1"/>
</dbReference>
<accession>A0A0G3G763</accession>
<keyword evidence="2" id="KW-1185">Reference proteome</keyword>
<dbReference type="AlphaFoldDB" id="A0A0G3G763"/>
<protein>
    <submittedName>
        <fullName evidence="1">Uncharacterized protein</fullName>
    </submittedName>
</protein>
<dbReference type="KEGG" id="tvr:TVD_04550"/>
<dbReference type="STRING" id="106634.TVD_04550"/>
<dbReference type="EMBL" id="CP011367">
    <property type="protein sequence ID" value="AKJ94686.1"/>
    <property type="molecule type" value="Genomic_DNA"/>
</dbReference>
<evidence type="ECO:0000313" key="1">
    <source>
        <dbReference type="EMBL" id="AKJ94686.1"/>
    </source>
</evidence>
<sequence length="152" mass="17530">MSTAQQCPELDFLQRFEAGSTGILYWEQLDQLWERLRERADAGWYVYAVGDDVPDQPVPEETFRRFVDEIDALLRRDHDEDYCGIVYVDDREHPEFVKIFDPNNLGSSCGSSGLRVLPGWVVSRVPPVDLEVAVPPTGSRRRWWQRLFGGAQ</sequence>
<dbReference type="PATRIC" id="fig|106634.4.peg.930"/>
<name>A0A0G3G763_9GAMM</name>
<dbReference type="Proteomes" id="UP000064201">
    <property type="component" value="Chromosome"/>
</dbReference>
<organism evidence="1 2">
    <name type="scientific">Thioalkalivibrio versutus</name>
    <dbReference type="NCBI Taxonomy" id="106634"/>
    <lineage>
        <taxon>Bacteria</taxon>
        <taxon>Pseudomonadati</taxon>
        <taxon>Pseudomonadota</taxon>
        <taxon>Gammaproteobacteria</taxon>
        <taxon>Chromatiales</taxon>
        <taxon>Ectothiorhodospiraceae</taxon>
        <taxon>Thioalkalivibrio</taxon>
    </lineage>
</organism>
<evidence type="ECO:0000313" key="2">
    <source>
        <dbReference type="Proteomes" id="UP000064201"/>
    </source>
</evidence>
<reference evidence="1 2" key="1">
    <citation type="submission" date="2015-04" db="EMBL/GenBank/DDBJ databases">
        <title>Complete Sequence for the Genome of the Thioalkalivibrio versutus D301.</title>
        <authorList>
            <person name="Mu T."/>
            <person name="Zhou J."/>
            <person name="Xu X."/>
        </authorList>
    </citation>
    <scope>NUCLEOTIDE SEQUENCE [LARGE SCALE GENOMIC DNA]</scope>
    <source>
        <strain evidence="1 2">D301</strain>
    </source>
</reference>